<proteinExistence type="predicted"/>
<keyword evidence="1" id="KW-1185">Reference proteome</keyword>
<name>A0A1I7YAI5_9BILA</name>
<accession>A0A1I7YAI5</accession>
<evidence type="ECO:0000313" key="1">
    <source>
        <dbReference type="Proteomes" id="UP000095287"/>
    </source>
</evidence>
<evidence type="ECO:0000313" key="2">
    <source>
        <dbReference type="WBParaSite" id="L893_g14150.t1"/>
    </source>
</evidence>
<dbReference type="Proteomes" id="UP000095287">
    <property type="component" value="Unplaced"/>
</dbReference>
<sequence>MHILLLKRLAESTVGFTKSEEFGYWNESFDESVKLLYVWLGALPRMTDIP</sequence>
<protein>
    <submittedName>
        <fullName evidence="2">Uncharacterized protein</fullName>
    </submittedName>
</protein>
<reference evidence="2" key="1">
    <citation type="submission" date="2016-11" db="UniProtKB">
        <authorList>
            <consortium name="WormBaseParasite"/>
        </authorList>
    </citation>
    <scope>IDENTIFICATION</scope>
</reference>
<dbReference type="AlphaFoldDB" id="A0A1I7YAI5"/>
<organism evidence="1 2">
    <name type="scientific">Steinernema glaseri</name>
    <dbReference type="NCBI Taxonomy" id="37863"/>
    <lineage>
        <taxon>Eukaryota</taxon>
        <taxon>Metazoa</taxon>
        <taxon>Ecdysozoa</taxon>
        <taxon>Nematoda</taxon>
        <taxon>Chromadorea</taxon>
        <taxon>Rhabditida</taxon>
        <taxon>Tylenchina</taxon>
        <taxon>Panagrolaimomorpha</taxon>
        <taxon>Strongyloidoidea</taxon>
        <taxon>Steinernematidae</taxon>
        <taxon>Steinernema</taxon>
    </lineage>
</organism>
<dbReference type="WBParaSite" id="L893_g14150.t1">
    <property type="protein sequence ID" value="L893_g14150.t1"/>
    <property type="gene ID" value="L893_g14150"/>
</dbReference>